<evidence type="ECO:0000313" key="8">
    <source>
        <dbReference type="EMBL" id="OEU16234.1"/>
    </source>
</evidence>
<evidence type="ECO:0000256" key="1">
    <source>
        <dbReference type="ARBA" id="ARBA00004245"/>
    </source>
</evidence>
<dbReference type="InterPro" id="IPR008374">
    <property type="entry name" value="SF_assemblin/giardin_b"/>
</dbReference>
<proteinExistence type="inferred from homology"/>
<dbReference type="EMBL" id="KV784358">
    <property type="protein sequence ID" value="OEU16234.1"/>
    <property type="molecule type" value="Genomic_DNA"/>
</dbReference>
<keyword evidence="5 7" id="KW-0175">Coiled coil</keyword>
<evidence type="ECO:0000256" key="5">
    <source>
        <dbReference type="ARBA" id="ARBA00023054"/>
    </source>
</evidence>
<dbReference type="PANTHER" id="PTHR40412:SF1">
    <property type="entry name" value="SF-ASSEMBLIN"/>
    <property type="match status" value="1"/>
</dbReference>
<dbReference type="OrthoDB" id="436841at2759"/>
<evidence type="ECO:0000256" key="3">
    <source>
        <dbReference type="ARBA" id="ARBA00022490"/>
    </source>
</evidence>
<dbReference type="AlphaFoldDB" id="A0A1E7FDL4"/>
<comment type="similarity">
    <text evidence="2">Belongs to the SF-assemblin family.</text>
</comment>
<keyword evidence="9" id="KW-1185">Reference proteome</keyword>
<accession>A0A1E7FDL4</accession>
<feature type="coiled-coil region" evidence="7">
    <location>
        <begin position="80"/>
        <end position="114"/>
    </location>
</feature>
<dbReference type="GO" id="GO:0005200">
    <property type="term" value="F:structural constituent of cytoskeleton"/>
    <property type="evidence" value="ECO:0007669"/>
    <property type="project" value="InterPro"/>
</dbReference>
<evidence type="ECO:0000256" key="4">
    <source>
        <dbReference type="ARBA" id="ARBA00022701"/>
    </source>
</evidence>
<dbReference type="Pfam" id="PF06705">
    <property type="entry name" value="SF-assemblin"/>
    <property type="match status" value="1"/>
</dbReference>
<dbReference type="Proteomes" id="UP000095751">
    <property type="component" value="Unassembled WGS sequence"/>
</dbReference>
<dbReference type="PANTHER" id="PTHR40412">
    <property type="entry name" value="SF-ASSEMBLIN"/>
    <property type="match status" value="1"/>
</dbReference>
<reference evidence="8 9" key="1">
    <citation type="submission" date="2016-09" db="EMBL/GenBank/DDBJ databases">
        <title>Extensive genetic diversity and differential bi-allelic expression allows diatom success in the polar Southern Ocean.</title>
        <authorList>
            <consortium name="DOE Joint Genome Institute"/>
            <person name="Mock T."/>
            <person name="Otillar R.P."/>
            <person name="Strauss J."/>
            <person name="Dupont C."/>
            <person name="Frickenhaus S."/>
            <person name="Maumus F."/>
            <person name="Mcmullan M."/>
            <person name="Sanges R."/>
            <person name="Schmutz J."/>
            <person name="Toseland A."/>
            <person name="Valas R."/>
            <person name="Veluchamy A."/>
            <person name="Ward B.J."/>
            <person name="Allen A."/>
            <person name="Barry K."/>
            <person name="Falciatore A."/>
            <person name="Ferrante M."/>
            <person name="Fortunato A.E."/>
            <person name="Gloeckner G."/>
            <person name="Gruber A."/>
            <person name="Hipkin R."/>
            <person name="Janech M."/>
            <person name="Kroth P."/>
            <person name="Leese F."/>
            <person name="Lindquist E."/>
            <person name="Lyon B.R."/>
            <person name="Martin J."/>
            <person name="Mayer C."/>
            <person name="Parker M."/>
            <person name="Quesneville H."/>
            <person name="Raymond J."/>
            <person name="Uhlig C."/>
            <person name="Valentin K.U."/>
            <person name="Worden A.Z."/>
            <person name="Armbrust E.V."/>
            <person name="Bowler C."/>
            <person name="Green B."/>
            <person name="Moulton V."/>
            <person name="Van Oosterhout C."/>
            <person name="Grigoriev I."/>
        </authorList>
    </citation>
    <scope>NUCLEOTIDE SEQUENCE [LARGE SCALE GENOMIC DNA]</scope>
    <source>
        <strain evidence="8 9">CCMP1102</strain>
    </source>
</reference>
<organism evidence="8 9">
    <name type="scientific">Fragilariopsis cylindrus CCMP1102</name>
    <dbReference type="NCBI Taxonomy" id="635003"/>
    <lineage>
        <taxon>Eukaryota</taxon>
        <taxon>Sar</taxon>
        <taxon>Stramenopiles</taxon>
        <taxon>Ochrophyta</taxon>
        <taxon>Bacillariophyta</taxon>
        <taxon>Bacillariophyceae</taxon>
        <taxon>Bacillariophycidae</taxon>
        <taxon>Bacillariales</taxon>
        <taxon>Bacillariaceae</taxon>
        <taxon>Fragilariopsis</taxon>
    </lineage>
</organism>
<dbReference type="PRINTS" id="PR01799">
    <property type="entry name" value="SFASSEMBLIN"/>
</dbReference>
<evidence type="ECO:0000256" key="6">
    <source>
        <dbReference type="ARBA" id="ARBA00023212"/>
    </source>
</evidence>
<feature type="coiled-coil region" evidence="7">
    <location>
        <begin position="184"/>
        <end position="226"/>
    </location>
</feature>
<evidence type="ECO:0000313" key="9">
    <source>
        <dbReference type="Proteomes" id="UP000095751"/>
    </source>
</evidence>
<dbReference type="InParanoid" id="A0A1E7FDL4"/>
<dbReference type="KEGG" id="fcy:FRACYDRAFT_268924"/>
<gene>
    <name evidence="8" type="ORF">FRACYDRAFT_268924</name>
</gene>
<keyword evidence="3" id="KW-0963">Cytoplasm</keyword>
<dbReference type="GO" id="GO:0005874">
    <property type="term" value="C:microtubule"/>
    <property type="evidence" value="ECO:0007669"/>
    <property type="project" value="UniProtKB-KW"/>
</dbReference>
<keyword evidence="6" id="KW-0206">Cytoskeleton</keyword>
<keyword evidence="4" id="KW-0493">Microtubule</keyword>
<sequence length="255" mass="30094">MSQVRTPLSQVGTPLELYDGEDNFEETVRKRNRVRKEREDYHIAHIKVQMSRLEDALAAETKRRVDATTSLDELSRTQVHEMEERVRGQLSQENEKLQQRLGTLEERVRTLEQNWTNESKHQTDLVHSKASDLGKSIEQIRDDQDMERKARLKREGILLQQVEEHSKEFDDRWTSERTDRIQRLEGLEDQIVRNEARLALEQKKYEQRIETELTSLKEELAIEADERQTQDEDIVAALNRYTLQLQQSLSILSSD</sequence>
<evidence type="ECO:0000256" key="2">
    <source>
        <dbReference type="ARBA" id="ARBA00005678"/>
    </source>
</evidence>
<protein>
    <submittedName>
        <fullName evidence="8">Uncharacterized protein</fullName>
    </submittedName>
</protein>
<evidence type="ECO:0000256" key="7">
    <source>
        <dbReference type="SAM" id="Coils"/>
    </source>
</evidence>
<comment type="subcellular location">
    <subcellularLocation>
        <location evidence="1">Cytoplasm</location>
        <location evidence="1">Cytoskeleton</location>
    </subcellularLocation>
</comment>
<name>A0A1E7FDL4_9STRA</name>